<dbReference type="InterPro" id="IPR011990">
    <property type="entry name" value="TPR-like_helical_dom_sf"/>
</dbReference>
<evidence type="ECO:0000256" key="2">
    <source>
        <dbReference type="SAM" id="SignalP"/>
    </source>
</evidence>
<organism evidence="3 4">
    <name type="scientific">Pendulispora albinea</name>
    <dbReference type="NCBI Taxonomy" id="2741071"/>
    <lineage>
        <taxon>Bacteria</taxon>
        <taxon>Pseudomonadati</taxon>
        <taxon>Myxococcota</taxon>
        <taxon>Myxococcia</taxon>
        <taxon>Myxococcales</taxon>
        <taxon>Sorangiineae</taxon>
        <taxon>Pendulisporaceae</taxon>
        <taxon>Pendulispora</taxon>
    </lineage>
</organism>
<dbReference type="RefSeq" id="WP_394820856.1">
    <property type="nucleotide sequence ID" value="NZ_CP089984.1"/>
</dbReference>
<evidence type="ECO:0008006" key="5">
    <source>
        <dbReference type="Google" id="ProtNLM"/>
    </source>
</evidence>
<name>A0ABZ2LKL8_9BACT</name>
<feature type="chain" id="PRO_5045309454" description="Tetratricopeptide repeat protein" evidence="2">
    <location>
        <begin position="26"/>
        <end position="203"/>
    </location>
</feature>
<dbReference type="Gene3D" id="1.25.40.10">
    <property type="entry name" value="Tetratricopeptide repeat domain"/>
    <property type="match status" value="1"/>
</dbReference>
<dbReference type="Proteomes" id="UP001370348">
    <property type="component" value="Chromosome"/>
</dbReference>
<dbReference type="EMBL" id="CP089984">
    <property type="protein sequence ID" value="WXB11240.1"/>
    <property type="molecule type" value="Genomic_DNA"/>
</dbReference>
<feature type="compositionally biased region" description="Low complexity" evidence="1">
    <location>
        <begin position="29"/>
        <end position="41"/>
    </location>
</feature>
<evidence type="ECO:0000313" key="3">
    <source>
        <dbReference type="EMBL" id="WXB11240.1"/>
    </source>
</evidence>
<feature type="region of interest" description="Disordered" evidence="1">
    <location>
        <begin position="27"/>
        <end position="49"/>
    </location>
</feature>
<proteinExistence type="predicted"/>
<evidence type="ECO:0000256" key="1">
    <source>
        <dbReference type="SAM" id="MobiDB-lite"/>
    </source>
</evidence>
<keyword evidence="4" id="KW-1185">Reference proteome</keyword>
<keyword evidence="2" id="KW-0732">Signal</keyword>
<evidence type="ECO:0000313" key="4">
    <source>
        <dbReference type="Proteomes" id="UP001370348"/>
    </source>
</evidence>
<accession>A0ABZ2LKL8</accession>
<gene>
    <name evidence="3" type="ORF">LZC94_25620</name>
</gene>
<sequence length="203" mass="21729">MNVPRWLLALAAVALLAPAACKDKAAELAPPESRSARASSPKGDPEAPVDPQLLAYLSQARALHHEANVHEASNDPARAIAALEQLTKAARPRPGAVVPEIDEVLADTYARLAELRMRAGNFDGAARDVEQGLAHAKEPTYFRGHLFEVAGIVEEARAVSLADAGRPADVTRARERALTHLREAVEIQNRVIQGDVPRPASTP</sequence>
<reference evidence="3 4" key="1">
    <citation type="submission" date="2021-12" db="EMBL/GenBank/DDBJ databases">
        <title>Discovery of the Pendulisporaceae a myxobacterial family with distinct sporulation behavior and unique specialized metabolism.</title>
        <authorList>
            <person name="Garcia R."/>
            <person name="Popoff A."/>
            <person name="Bader C.D."/>
            <person name="Loehr J."/>
            <person name="Walesch S."/>
            <person name="Walt C."/>
            <person name="Boldt J."/>
            <person name="Bunk B."/>
            <person name="Haeckl F.J.F.P.J."/>
            <person name="Gunesch A.P."/>
            <person name="Birkelbach J."/>
            <person name="Nuebel U."/>
            <person name="Pietschmann T."/>
            <person name="Bach T."/>
            <person name="Mueller R."/>
        </authorList>
    </citation>
    <scope>NUCLEOTIDE SEQUENCE [LARGE SCALE GENOMIC DNA]</scope>
    <source>
        <strain evidence="3 4">MSr11954</strain>
    </source>
</reference>
<dbReference type="SUPFAM" id="SSF48452">
    <property type="entry name" value="TPR-like"/>
    <property type="match status" value="1"/>
</dbReference>
<feature type="signal peptide" evidence="2">
    <location>
        <begin position="1"/>
        <end position="25"/>
    </location>
</feature>
<protein>
    <recommendedName>
        <fullName evidence="5">Tetratricopeptide repeat protein</fullName>
    </recommendedName>
</protein>